<gene>
    <name evidence="2" type="ORF">OE88DRAFT_1648262</name>
</gene>
<feature type="region of interest" description="Disordered" evidence="1">
    <location>
        <begin position="54"/>
        <end position="74"/>
    </location>
</feature>
<dbReference type="Proteomes" id="UP000305948">
    <property type="component" value="Unassembled WGS sequence"/>
</dbReference>
<dbReference type="EMBL" id="ML213527">
    <property type="protein sequence ID" value="TFK46748.1"/>
    <property type="molecule type" value="Genomic_DNA"/>
</dbReference>
<reference evidence="2 3" key="1">
    <citation type="journal article" date="2019" name="Nat. Ecol. Evol.">
        <title>Megaphylogeny resolves global patterns of mushroom evolution.</title>
        <authorList>
            <person name="Varga T."/>
            <person name="Krizsan K."/>
            <person name="Foldi C."/>
            <person name="Dima B."/>
            <person name="Sanchez-Garcia M."/>
            <person name="Sanchez-Ramirez S."/>
            <person name="Szollosi G.J."/>
            <person name="Szarkandi J.G."/>
            <person name="Papp V."/>
            <person name="Albert L."/>
            <person name="Andreopoulos W."/>
            <person name="Angelini C."/>
            <person name="Antonin V."/>
            <person name="Barry K.W."/>
            <person name="Bougher N.L."/>
            <person name="Buchanan P."/>
            <person name="Buyck B."/>
            <person name="Bense V."/>
            <person name="Catcheside P."/>
            <person name="Chovatia M."/>
            <person name="Cooper J."/>
            <person name="Damon W."/>
            <person name="Desjardin D."/>
            <person name="Finy P."/>
            <person name="Geml J."/>
            <person name="Haridas S."/>
            <person name="Hughes K."/>
            <person name="Justo A."/>
            <person name="Karasinski D."/>
            <person name="Kautmanova I."/>
            <person name="Kiss B."/>
            <person name="Kocsube S."/>
            <person name="Kotiranta H."/>
            <person name="LaButti K.M."/>
            <person name="Lechner B.E."/>
            <person name="Liimatainen K."/>
            <person name="Lipzen A."/>
            <person name="Lukacs Z."/>
            <person name="Mihaltcheva S."/>
            <person name="Morgado L.N."/>
            <person name="Niskanen T."/>
            <person name="Noordeloos M.E."/>
            <person name="Ohm R.A."/>
            <person name="Ortiz-Santana B."/>
            <person name="Ovrebo C."/>
            <person name="Racz N."/>
            <person name="Riley R."/>
            <person name="Savchenko A."/>
            <person name="Shiryaev A."/>
            <person name="Soop K."/>
            <person name="Spirin V."/>
            <person name="Szebenyi C."/>
            <person name="Tomsovsky M."/>
            <person name="Tulloss R.E."/>
            <person name="Uehling J."/>
            <person name="Grigoriev I.V."/>
            <person name="Vagvolgyi C."/>
            <person name="Papp T."/>
            <person name="Martin F.M."/>
            <person name="Miettinen O."/>
            <person name="Hibbett D.S."/>
            <person name="Nagy L.G."/>
        </authorList>
    </citation>
    <scope>NUCLEOTIDE SEQUENCE [LARGE SCALE GENOMIC DNA]</scope>
    <source>
        <strain evidence="2 3">OMC1185</strain>
    </source>
</reference>
<evidence type="ECO:0000313" key="2">
    <source>
        <dbReference type="EMBL" id="TFK46748.1"/>
    </source>
</evidence>
<proteinExistence type="predicted"/>
<name>A0A5C3MSL2_9AGAM</name>
<dbReference type="AlphaFoldDB" id="A0A5C3MSL2"/>
<keyword evidence="3" id="KW-1185">Reference proteome</keyword>
<organism evidence="2 3">
    <name type="scientific">Heliocybe sulcata</name>
    <dbReference type="NCBI Taxonomy" id="5364"/>
    <lineage>
        <taxon>Eukaryota</taxon>
        <taxon>Fungi</taxon>
        <taxon>Dikarya</taxon>
        <taxon>Basidiomycota</taxon>
        <taxon>Agaricomycotina</taxon>
        <taxon>Agaricomycetes</taxon>
        <taxon>Gloeophyllales</taxon>
        <taxon>Gloeophyllaceae</taxon>
        <taxon>Heliocybe</taxon>
    </lineage>
</organism>
<sequence>MVGFATPMHHIHSANILLTKERARCSLHLRPTGGTGCAANVVIGYHWRHDSLAKSRQERPGLRRGQRERKSSQLACFGAKKRQAGPFLKQLKDAEALALEQNLGLLAMLAVTARAVRELEEHPDHSARKLRDVETFAKRDERELRGLLVMGAGDPTTQHDLGSGVSIA</sequence>
<protein>
    <submittedName>
        <fullName evidence="2">Uncharacterized protein</fullName>
    </submittedName>
</protein>
<accession>A0A5C3MSL2</accession>
<evidence type="ECO:0000313" key="3">
    <source>
        <dbReference type="Proteomes" id="UP000305948"/>
    </source>
</evidence>
<evidence type="ECO:0000256" key="1">
    <source>
        <dbReference type="SAM" id="MobiDB-lite"/>
    </source>
</evidence>